<proteinExistence type="predicted"/>
<dbReference type="AlphaFoldDB" id="A0AAN6PG00"/>
<sequence>MPKFQTSELQQKKCSPSGTAGRLSSSAKTFTYSGTIIPRVYGPLGPPTTADDASLLTFPQSLNALFASVWNDLQHFSAMCNTSYRMGHRLHANTFNEMVASILYRLLGLSFDNDTSSSALNEAVRIGMIVFASTVSFRGQMYDRDLLDRFRAALFQLWHTTISASWPSSSQFRGTGLPPASPTMLLWLLTMWKASGCTEGVRQGWAFLGSTRR</sequence>
<gene>
    <name evidence="2" type="ORF">C8A01DRAFT_37516</name>
</gene>
<dbReference type="Proteomes" id="UP001303115">
    <property type="component" value="Unassembled WGS sequence"/>
</dbReference>
<reference evidence="3" key="1">
    <citation type="journal article" date="2023" name="Mol. Phylogenet. Evol.">
        <title>Genome-scale phylogeny and comparative genomics of the fungal order Sordariales.</title>
        <authorList>
            <person name="Hensen N."/>
            <person name="Bonometti L."/>
            <person name="Westerberg I."/>
            <person name="Brannstrom I.O."/>
            <person name="Guillou S."/>
            <person name="Cros-Aarteil S."/>
            <person name="Calhoun S."/>
            <person name="Haridas S."/>
            <person name="Kuo A."/>
            <person name="Mondo S."/>
            <person name="Pangilinan J."/>
            <person name="Riley R."/>
            <person name="LaButti K."/>
            <person name="Andreopoulos B."/>
            <person name="Lipzen A."/>
            <person name="Chen C."/>
            <person name="Yan M."/>
            <person name="Daum C."/>
            <person name="Ng V."/>
            <person name="Clum A."/>
            <person name="Steindorff A."/>
            <person name="Ohm R.A."/>
            <person name="Martin F."/>
            <person name="Silar P."/>
            <person name="Natvig D.O."/>
            <person name="Lalanne C."/>
            <person name="Gautier V."/>
            <person name="Ament-Velasquez S.L."/>
            <person name="Kruys A."/>
            <person name="Hutchinson M.I."/>
            <person name="Powell A.J."/>
            <person name="Barry K."/>
            <person name="Miller A.N."/>
            <person name="Grigoriev I.V."/>
            <person name="Debuchy R."/>
            <person name="Gladieux P."/>
            <person name="Hiltunen Thoren M."/>
            <person name="Johannesson H."/>
        </authorList>
    </citation>
    <scope>NUCLEOTIDE SEQUENCE [LARGE SCALE GENOMIC DNA]</scope>
    <source>
        <strain evidence="3">CBS 284.82</strain>
    </source>
</reference>
<evidence type="ECO:0000313" key="3">
    <source>
        <dbReference type="Proteomes" id="UP001303115"/>
    </source>
</evidence>
<protein>
    <submittedName>
        <fullName evidence="2">Uncharacterized protein</fullName>
    </submittedName>
</protein>
<feature type="region of interest" description="Disordered" evidence="1">
    <location>
        <begin position="1"/>
        <end position="20"/>
    </location>
</feature>
<accession>A0AAN6PG00</accession>
<dbReference type="EMBL" id="MU854426">
    <property type="protein sequence ID" value="KAK4038536.1"/>
    <property type="molecule type" value="Genomic_DNA"/>
</dbReference>
<comment type="caution">
    <text evidence="2">The sequence shown here is derived from an EMBL/GenBank/DDBJ whole genome shotgun (WGS) entry which is preliminary data.</text>
</comment>
<evidence type="ECO:0000313" key="2">
    <source>
        <dbReference type="EMBL" id="KAK4038536.1"/>
    </source>
</evidence>
<evidence type="ECO:0000256" key="1">
    <source>
        <dbReference type="SAM" id="MobiDB-lite"/>
    </source>
</evidence>
<organism evidence="2 3">
    <name type="scientific">Parachaetomium inaequale</name>
    <dbReference type="NCBI Taxonomy" id="2588326"/>
    <lineage>
        <taxon>Eukaryota</taxon>
        <taxon>Fungi</taxon>
        <taxon>Dikarya</taxon>
        <taxon>Ascomycota</taxon>
        <taxon>Pezizomycotina</taxon>
        <taxon>Sordariomycetes</taxon>
        <taxon>Sordariomycetidae</taxon>
        <taxon>Sordariales</taxon>
        <taxon>Chaetomiaceae</taxon>
        <taxon>Parachaetomium</taxon>
    </lineage>
</organism>
<name>A0AAN6PG00_9PEZI</name>
<keyword evidence="3" id="KW-1185">Reference proteome</keyword>